<evidence type="ECO:0000256" key="2">
    <source>
        <dbReference type="SAM" id="Phobius"/>
    </source>
</evidence>
<evidence type="ECO:0000256" key="1">
    <source>
        <dbReference type="SAM" id="MobiDB-lite"/>
    </source>
</evidence>
<comment type="caution">
    <text evidence="3">The sequence shown here is derived from an EMBL/GenBank/DDBJ whole genome shotgun (WGS) entry which is preliminary data.</text>
</comment>
<evidence type="ECO:0000313" key="4">
    <source>
        <dbReference type="Proteomes" id="UP001530400"/>
    </source>
</evidence>
<name>A0ABD3QU14_9STRA</name>
<feature type="transmembrane region" description="Helical" evidence="2">
    <location>
        <begin position="602"/>
        <end position="626"/>
    </location>
</feature>
<gene>
    <name evidence="3" type="ORF">ACHAWO_003586</name>
</gene>
<dbReference type="AlphaFoldDB" id="A0ABD3QU14"/>
<evidence type="ECO:0008006" key="5">
    <source>
        <dbReference type="Google" id="ProtNLM"/>
    </source>
</evidence>
<keyword evidence="2" id="KW-0812">Transmembrane</keyword>
<keyword evidence="4" id="KW-1185">Reference proteome</keyword>
<organism evidence="3 4">
    <name type="scientific">Cyclotella atomus</name>
    <dbReference type="NCBI Taxonomy" id="382360"/>
    <lineage>
        <taxon>Eukaryota</taxon>
        <taxon>Sar</taxon>
        <taxon>Stramenopiles</taxon>
        <taxon>Ochrophyta</taxon>
        <taxon>Bacillariophyta</taxon>
        <taxon>Coscinodiscophyceae</taxon>
        <taxon>Thalassiosirophycidae</taxon>
        <taxon>Stephanodiscales</taxon>
        <taxon>Stephanodiscaceae</taxon>
        <taxon>Cyclotella</taxon>
    </lineage>
</organism>
<keyword evidence="2" id="KW-0472">Membrane</keyword>
<keyword evidence="2" id="KW-1133">Transmembrane helix</keyword>
<reference evidence="3 4" key="1">
    <citation type="submission" date="2024-10" db="EMBL/GenBank/DDBJ databases">
        <title>Updated reference genomes for cyclostephanoid diatoms.</title>
        <authorList>
            <person name="Roberts W.R."/>
            <person name="Alverson A.J."/>
        </authorList>
    </citation>
    <scope>NUCLEOTIDE SEQUENCE [LARGE SCALE GENOMIC DNA]</scope>
    <source>
        <strain evidence="3 4">AJA010-31</strain>
    </source>
</reference>
<protein>
    <recommendedName>
        <fullName evidence="5">Glycosyltransferase family 69 protein</fullName>
    </recommendedName>
</protein>
<sequence length="655" mass="74179">MPPHLENYHLKHRKQGDYSPDTNRSHSPCDFSDEEKKDGEYQDASVSFQAEKLLQKQQHMIRGMSTEKVPPSVYRDAILSATCMTMLLVAPLIIFDGYPRQWGMHIFFRHLELAWSSLIHISVWPVICIIFSCAMVCPMRDFSLIPPALSNYLRPKPRHLAQLTSAAASYHWKVAVLLSFICFECLNLQALLQMAVPSLLWNPAKWGSYHVYLPKHIEPSVAGGCFTKANRRDVHDLPLCLAENQWDELSSGTLSSYNLEDVETVMRGLDYLQTESGGLIINALARNVAHSIPALRQNIEGLLPFLDGKELSLVIFENDSNDGTRDAFKQWSKDENEGRSRYKIDLISCGETNPDCTLNVMDRYENMPSFSNPKASGVGKLGDFRQIVINHILETPAYDNYSHMIVLDVDIGTSISPLGLIHTLGLNNAELSQKYVIASSSEQLWPGTFGTMTPPYDFSAFRPLPTERNKRLRNMHKSFCEVMPAGDRWRNMCEASSPMQLMLVQSNNDEVVNHGDRPYEVASAFNGVTIYPLSLIRDKGDLAHYDAGDDNQRCEHVGFNLSLQDVMYINPKWKMILKPNKPGGPTGLLVTKTIILTFAARIPVLTVFLGMNYTFMLLFVILIWTFGFSMKRAYYSSVCPRAAEECWDEKDYGRM</sequence>
<feature type="transmembrane region" description="Helical" evidence="2">
    <location>
        <begin position="118"/>
        <end position="139"/>
    </location>
</feature>
<proteinExistence type="predicted"/>
<dbReference type="Proteomes" id="UP001530400">
    <property type="component" value="Unassembled WGS sequence"/>
</dbReference>
<accession>A0ABD3QU14</accession>
<feature type="transmembrane region" description="Helical" evidence="2">
    <location>
        <begin position="77"/>
        <end position="98"/>
    </location>
</feature>
<dbReference type="EMBL" id="JALLPJ020000069">
    <property type="protein sequence ID" value="KAL3803431.1"/>
    <property type="molecule type" value="Genomic_DNA"/>
</dbReference>
<feature type="region of interest" description="Disordered" evidence="1">
    <location>
        <begin position="1"/>
        <end position="36"/>
    </location>
</feature>
<evidence type="ECO:0000313" key="3">
    <source>
        <dbReference type="EMBL" id="KAL3803431.1"/>
    </source>
</evidence>